<dbReference type="InterPro" id="IPR024083">
    <property type="entry name" value="Fumarase/histidase_N"/>
</dbReference>
<dbReference type="Proteomes" id="UP000683000">
    <property type="component" value="Unassembled WGS sequence"/>
</dbReference>
<accession>A0A8I2YYM2</accession>
<proteinExistence type="inferred from homology"/>
<feature type="region of interest" description="Disordered" evidence="2">
    <location>
        <begin position="261"/>
        <end position="280"/>
    </location>
</feature>
<gene>
    <name evidence="3" type="ORF">JVT61DRAFT_546</name>
</gene>
<name>A0A8I2YYM2_9AGAM</name>
<dbReference type="InterPro" id="IPR001106">
    <property type="entry name" value="Aromatic_Lyase"/>
</dbReference>
<keyword evidence="4" id="KW-1185">Reference proteome</keyword>
<organism evidence="3 4">
    <name type="scientific">Boletus reticuloceps</name>
    <dbReference type="NCBI Taxonomy" id="495285"/>
    <lineage>
        <taxon>Eukaryota</taxon>
        <taxon>Fungi</taxon>
        <taxon>Dikarya</taxon>
        <taxon>Basidiomycota</taxon>
        <taxon>Agaricomycotina</taxon>
        <taxon>Agaricomycetes</taxon>
        <taxon>Agaricomycetidae</taxon>
        <taxon>Boletales</taxon>
        <taxon>Boletineae</taxon>
        <taxon>Boletaceae</taxon>
        <taxon>Boletoideae</taxon>
        <taxon>Boletus</taxon>
    </lineage>
</organism>
<feature type="compositionally biased region" description="Low complexity" evidence="2">
    <location>
        <begin position="264"/>
        <end position="278"/>
    </location>
</feature>
<reference evidence="3" key="1">
    <citation type="submission" date="2021-03" db="EMBL/GenBank/DDBJ databases">
        <title>Evolutionary innovations through gain and loss of genes in the ectomycorrhizal Boletales.</title>
        <authorList>
            <person name="Wu G."/>
            <person name="Miyauchi S."/>
            <person name="Morin E."/>
            <person name="Yang Z.-L."/>
            <person name="Xu J."/>
            <person name="Martin F.M."/>
        </authorList>
    </citation>
    <scope>NUCLEOTIDE SEQUENCE</scope>
    <source>
        <strain evidence="3">BR01</strain>
    </source>
</reference>
<comment type="caution">
    <text evidence="3">The sequence shown here is derived from an EMBL/GenBank/DDBJ whole genome shotgun (WGS) entry which is preliminary data.</text>
</comment>
<dbReference type="GO" id="GO:0016829">
    <property type="term" value="F:lyase activity"/>
    <property type="evidence" value="ECO:0007669"/>
    <property type="project" value="UniProtKB-KW"/>
</dbReference>
<dbReference type="Gene3D" id="1.20.200.10">
    <property type="entry name" value="Fumarase/aspartase (Central domain)"/>
    <property type="match status" value="2"/>
</dbReference>
<dbReference type="InterPro" id="IPR008948">
    <property type="entry name" value="L-Aspartase-like"/>
</dbReference>
<dbReference type="PANTHER" id="PTHR10362">
    <property type="entry name" value="HISTIDINE AMMONIA-LYASE"/>
    <property type="match status" value="1"/>
</dbReference>
<dbReference type="Gene3D" id="1.10.274.20">
    <property type="entry name" value="Phenylalanine ammonia-lyase 1, domain 3"/>
    <property type="match status" value="1"/>
</dbReference>
<dbReference type="Gene3D" id="1.10.275.10">
    <property type="entry name" value="Fumarase/aspartase (N-terminal domain)"/>
    <property type="match status" value="1"/>
</dbReference>
<evidence type="ECO:0000313" key="3">
    <source>
        <dbReference type="EMBL" id="KAG6381924.1"/>
    </source>
</evidence>
<evidence type="ECO:0000313" key="4">
    <source>
        <dbReference type="Proteomes" id="UP000683000"/>
    </source>
</evidence>
<dbReference type="Pfam" id="PF00221">
    <property type="entry name" value="Lyase_aromatic"/>
    <property type="match status" value="2"/>
</dbReference>
<dbReference type="InterPro" id="IPR023144">
    <property type="entry name" value="Phe_NH3-lyase_shielding_dom_sf"/>
</dbReference>
<evidence type="ECO:0000256" key="1">
    <source>
        <dbReference type="ARBA" id="ARBA00007238"/>
    </source>
</evidence>
<sequence length="836" mass="88187">MSSLLASYVAHIHELDSYLSGTPVTLTGGDLSLAQIAAIARHIPSPTASPSAPPLRLSSSEQLRAAHNASRHVIASKVEAGLSVYGVSTGFGGSADTRTDDPIALGAALLQHQHSGVLIPSSRSRDASVSAAPLPLSDPTHSTTMPPAWTRAAMLVRTNSLLRGHSGVRWELVQKMVDVIEKGIVPLVPLRGSISASGDLSSLSYIAGMLIGNPAIRVWLLAPPIPLSIPVQLNVPTPRFPASLAGSSTFTSGAATPATSYGGASPISPTSPSTPASSVHEDDFAKSNFIPQSAFSFSSPDPASTIYTAPKALFLTNTSPLPLASKEHLGILNGTAFSAGLAALVVSGARDVVVLGAFLTALSVEATLGARGSFDPFVSYARPHPGQIESAHLIWSLLSESKFAQGHELEVKIEEDDGVLRQDRYSFRTSPQWLGPQFEDIKRIEETIRIEVNSTTDNPLVEPPHEPGGQGKIHHAGNFQALAVTNAMDHLRLSLSHIGRLMFVQLTEMINPAMNRGLPGNLSGGDSALDFGCKGLDIAAASYAGELNVLGGMNVGVGNVSAEMHNQSVNSLALVSARYTLTALEVSQLMAATHLFVVCQALDARTLYVEMRELSAQVVRDTLRQEFALSGADQLVDKIAHKVMPQVYEALDRTTGMDTAPRMAKVASEAISPLIEALALLDLSALDLGKVASFRKTLAGKLATLLTELRCAYLGVSLADVRRGRPGSVSTPAPTPVFEIAPRGRTPASAFLAPRTRVLYEFVRAELGIRMHGADNLRGSVFGMRDCTLPGLEMEEAVMGGSVDTTLGDKVAVIVEAIRDGRMARVLARACAGVEA</sequence>
<dbReference type="AlphaFoldDB" id="A0A8I2YYM2"/>
<dbReference type="EMBL" id="JAGFBS010000001">
    <property type="protein sequence ID" value="KAG6381924.1"/>
    <property type="molecule type" value="Genomic_DNA"/>
</dbReference>
<comment type="similarity">
    <text evidence="1">Belongs to the PAL/histidase family.</text>
</comment>
<dbReference type="SUPFAM" id="SSF48557">
    <property type="entry name" value="L-aspartase-like"/>
    <property type="match status" value="2"/>
</dbReference>
<dbReference type="CDD" id="cd00332">
    <property type="entry name" value="PAL-HAL"/>
    <property type="match status" value="1"/>
</dbReference>
<keyword evidence="3" id="KW-0456">Lyase</keyword>
<evidence type="ECO:0000256" key="2">
    <source>
        <dbReference type="SAM" id="MobiDB-lite"/>
    </source>
</evidence>
<protein>
    <submittedName>
        <fullName evidence="3">Phenylalanine ammonia-lyase</fullName>
    </submittedName>
</protein>
<dbReference type="OrthoDB" id="10051290at2759"/>